<evidence type="ECO:0000256" key="4">
    <source>
        <dbReference type="ARBA" id="ARBA00015991"/>
    </source>
</evidence>
<dbReference type="InterPro" id="IPR033134">
    <property type="entry name" value="Asp/Glu_racemase_AS_2"/>
</dbReference>
<dbReference type="EC" id="3.6.1.7" evidence="3 7"/>
<comment type="similarity">
    <text evidence="2">Belongs to the aspartate/glutamate racemases family.</text>
</comment>
<keyword evidence="7" id="KW-0378">Hydrolase</keyword>
<dbReference type="PROSITE" id="PS00923">
    <property type="entry name" value="ASP_GLU_RACEMASE_1"/>
    <property type="match status" value="1"/>
</dbReference>
<dbReference type="Proteomes" id="UP001230005">
    <property type="component" value="Unassembled WGS sequence"/>
</dbReference>
<evidence type="ECO:0000256" key="7">
    <source>
        <dbReference type="PROSITE-ProRule" id="PRU00520"/>
    </source>
</evidence>
<protein>
    <recommendedName>
        <fullName evidence="4 7">acylphosphatase</fullName>
        <ecNumber evidence="3 7">3.6.1.7</ecNumber>
    </recommendedName>
</protein>
<sequence length="340" mass="38244">MTKKTISPDKTIGILGGMGPMATMDVFRKIILHTQAERDQDHHKIIVMNNPKIPSRNEAILKSGQSPLEQLILSAKALEEAGADFIIMPCNTAHLWYDDLQKEVTIPILNMIKITAETLKNTPYKHKQILLLATSGTVYSKLYQKELESAGLFLCVPSKSEQKIISSSIEAVKRGLIKNNPYLNSLNKIIKKYYSKNVTIILSGCTEIPLLFPHLENNCEKIDTNLLLAQAAIHKAREEQKVNKVGGINMQTKHIQLSGKVQGVGFRRYTYKQALLYNIVGWVKNNPNGTVEVVAQGSSENMKLFIKRLKKGPKKARVTEFKCLSVTHKTNYTNFKIRSK</sequence>
<dbReference type="PROSITE" id="PS00150">
    <property type="entry name" value="ACYLPHOSPHATASE_1"/>
    <property type="match status" value="1"/>
</dbReference>
<dbReference type="PANTHER" id="PTHR21198">
    <property type="entry name" value="GLUTAMATE RACEMASE"/>
    <property type="match status" value="1"/>
</dbReference>
<dbReference type="Gene3D" id="3.40.50.1860">
    <property type="match status" value="2"/>
</dbReference>
<dbReference type="InterPro" id="IPR015942">
    <property type="entry name" value="Asp/Glu/hydantoin_racemase"/>
</dbReference>
<dbReference type="Pfam" id="PF00708">
    <property type="entry name" value="Acylphosphatase"/>
    <property type="match status" value="1"/>
</dbReference>
<dbReference type="InterPro" id="IPR020456">
    <property type="entry name" value="Acylphosphatase"/>
</dbReference>
<dbReference type="PROSITE" id="PS00151">
    <property type="entry name" value="ACYLPHOSPHATASE_2"/>
    <property type="match status" value="1"/>
</dbReference>
<gene>
    <name evidence="10" type="ORF">J2S74_002735</name>
</gene>
<dbReference type="InterPro" id="IPR036046">
    <property type="entry name" value="Acylphosphatase-like_dom_sf"/>
</dbReference>
<keyword evidence="5" id="KW-0413">Isomerase</keyword>
<organism evidence="10 11">
    <name type="scientific">Evansella vedderi</name>
    <dbReference type="NCBI Taxonomy" id="38282"/>
    <lineage>
        <taxon>Bacteria</taxon>
        <taxon>Bacillati</taxon>
        <taxon>Bacillota</taxon>
        <taxon>Bacilli</taxon>
        <taxon>Bacillales</taxon>
        <taxon>Bacillaceae</taxon>
        <taxon>Evansella</taxon>
    </lineage>
</organism>
<dbReference type="SUPFAM" id="SSF53681">
    <property type="entry name" value="Aspartate/glutamate racemase"/>
    <property type="match status" value="2"/>
</dbReference>
<name>A0ABT9ZXZ3_9BACI</name>
<dbReference type="EMBL" id="JAUSUG010000010">
    <property type="protein sequence ID" value="MDQ0255353.1"/>
    <property type="molecule type" value="Genomic_DNA"/>
</dbReference>
<comment type="catalytic activity">
    <reaction evidence="6 7">
        <text>an acyl phosphate + H2O = a carboxylate + phosphate + H(+)</text>
        <dbReference type="Rhea" id="RHEA:14965"/>
        <dbReference type="ChEBI" id="CHEBI:15377"/>
        <dbReference type="ChEBI" id="CHEBI:15378"/>
        <dbReference type="ChEBI" id="CHEBI:29067"/>
        <dbReference type="ChEBI" id="CHEBI:43474"/>
        <dbReference type="ChEBI" id="CHEBI:59918"/>
        <dbReference type="EC" id="3.6.1.7"/>
    </reaction>
</comment>
<evidence type="ECO:0000313" key="10">
    <source>
        <dbReference type="EMBL" id="MDQ0255353.1"/>
    </source>
</evidence>
<dbReference type="InterPro" id="IPR001920">
    <property type="entry name" value="Asp/Glu_race"/>
</dbReference>
<comment type="caution">
    <text evidence="10">The sequence shown here is derived from an EMBL/GenBank/DDBJ whole genome shotgun (WGS) entry which is preliminary data.</text>
</comment>
<reference evidence="10 11" key="1">
    <citation type="submission" date="2023-07" db="EMBL/GenBank/DDBJ databases">
        <title>Genomic Encyclopedia of Type Strains, Phase IV (KMG-IV): sequencing the most valuable type-strain genomes for metagenomic binning, comparative biology and taxonomic classification.</title>
        <authorList>
            <person name="Goeker M."/>
        </authorList>
    </citation>
    <scope>NUCLEOTIDE SEQUENCE [LARGE SCALE GENOMIC DNA]</scope>
    <source>
        <strain evidence="10 11">DSM 9768</strain>
    </source>
</reference>
<feature type="active site" evidence="7">
    <location>
        <position position="285"/>
    </location>
</feature>
<evidence type="ECO:0000256" key="6">
    <source>
        <dbReference type="ARBA" id="ARBA00047645"/>
    </source>
</evidence>
<accession>A0ABT9ZXZ3</accession>
<feature type="active site" evidence="7">
    <location>
        <position position="267"/>
    </location>
</feature>
<dbReference type="Pfam" id="PF01177">
    <property type="entry name" value="Asp_Glu_race"/>
    <property type="match status" value="1"/>
</dbReference>
<dbReference type="Gene3D" id="3.30.70.100">
    <property type="match status" value="1"/>
</dbReference>
<evidence type="ECO:0000313" key="11">
    <source>
        <dbReference type="Proteomes" id="UP001230005"/>
    </source>
</evidence>
<dbReference type="InterPro" id="IPR001792">
    <property type="entry name" value="Acylphosphatase-like_dom"/>
</dbReference>
<evidence type="ECO:0000256" key="3">
    <source>
        <dbReference type="ARBA" id="ARBA00012150"/>
    </source>
</evidence>
<evidence type="ECO:0000256" key="2">
    <source>
        <dbReference type="ARBA" id="ARBA00007847"/>
    </source>
</evidence>
<proteinExistence type="inferred from homology"/>
<dbReference type="InterPro" id="IPR017968">
    <property type="entry name" value="Acylphosphatase_CS"/>
</dbReference>
<evidence type="ECO:0000259" key="9">
    <source>
        <dbReference type="PROSITE" id="PS51160"/>
    </source>
</evidence>
<dbReference type="PANTHER" id="PTHR21198:SF7">
    <property type="entry name" value="ASPARTATE-GLUTAMATE RACEMASE FAMILY"/>
    <property type="match status" value="1"/>
</dbReference>
<evidence type="ECO:0000256" key="5">
    <source>
        <dbReference type="ARBA" id="ARBA00023235"/>
    </source>
</evidence>
<dbReference type="PROSITE" id="PS51160">
    <property type="entry name" value="ACYLPHOSPHATASE_3"/>
    <property type="match status" value="1"/>
</dbReference>
<evidence type="ECO:0000256" key="8">
    <source>
        <dbReference type="RuleBase" id="RU004168"/>
    </source>
</evidence>
<dbReference type="PROSITE" id="PS00924">
    <property type="entry name" value="ASP_GLU_RACEMASE_2"/>
    <property type="match status" value="1"/>
</dbReference>
<dbReference type="NCBIfam" id="TIGR00035">
    <property type="entry name" value="asp_race"/>
    <property type="match status" value="1"/>
</dbReference>
<dbReference type="InterPro" id="IPR018187">
    <property type="entry name" value="Asp/Glu_racemase_AS_1"/>
</dbReference>
<dbReference type="RefSeq" id="WP_307326282.1">
    <property type="nucleotide sequence ID" value="NZ_JAUSUG010000010.1"/>
</dbReference>
<dbReference type="SUPFAM" id="SSF54975">
    <property type="entry name" value="Acylphosphatase/BLUF domain-like"/>
    <property type="match status" value="1"/>
</dbReference>
<feature type="domain" description="Acylphosphatase-like" evidence="9">
    <location>
        <begin position="252"/>
        <end position="339"/>
    </location>
</feature>
<dbReference type="PRINTS" id="PR00112">
    <property type="entry name" value="ACYLPHPHTASE"/>
</dbReference>
<comment type="similarity">
    <text evidence="1 8">Belongs to the acylphosphatase family.</text>
</comment>
<evidence type="ECO:0000256" key="1">
    <source>
        <dbReference type="ARBA" id="ARBA00005614"/>
    </source>
</evidence>
<keyword evidence="11" id="KW-1185">Reference proteome</keyword>
<dbReference type="InterPro" id="IPR004380">
    <property type="entry name" value="Asp_race"/>
</dbReference>